<dbReference type="InterPro" id="IPR029058">
    <property type="entry name" value="AB_hydrolase_fold"/>
</dbReference>
<dbReference type="Gene3D" id="3.40.50.1820">
    <property type="entry name" value="alpha/beta hydrolase"/>
    <property type="match status" value="1"/>
</dbReference>
<organism evidence="3 4">
    <name type="scientific">Marvinbryantia formatexigens DSM 14469</name>
    <dbReference type="NCBI Taxonomy" id="478749"/>
    <lineage>
        <taxon>Bacteria</taxon>
        <taxon>Bacillati</taxon>
        <taxon>Bacillota</taxon>
        <taxon>Clostridia</taxon>
        <taxon>Lachnospirales</taxon>
        <taxon>Lachnospiraceae</taxon>
        <taxon>Marvinbryantia</taxon>
    </lineage>
</organism>
<proteinExistence type="predicted"/>
<feature type="chain" id="PRO_5038783759" description="BD-FAE-like domain-containing protein" evidence="1">
    <location>
        <begin position="26"/>
        <end position="345"/>
    </location>
</feature>
<feature type="signal peptide" evidence="1">
    <location>
        <begin position="1"/>
        <end position="25"/>
    </location>
</feature>
<dbReference type="OrthoDB" id="9794725at2"/>
<dbReference type="RefSeq" id="WP_006860303.1">
    <property type="nucleotide sequence ID" value="NZ_ACCL02000002.1"/>
</dbReference>
<evidence type="ECO:0000313" key="3">
    <source>
        <dbReference type="EMBL" id="EET62468.1"/>
    </source>
</evidence>
<dbReference type="Proteomes" id="UP000005561">
    <property type="component" value="Unassembled WGS sequence"/>
</dbReference>
<evidence type="ECO:0000256" key="1">
    <source>
        <dbReference type="SAM" id="SignalP"/>
    </source>
</evidence>
<dbReference type="AlphaFoldDB" id="C6LA61"/>
<feature type="domain" description="BD-FAE-like" evidence="2">
    <location>
        <begin position="180"/>
        <end position="247"/>
    </location>
</feature>
<dbReference type="InterPro" id="IPR049492">
    <property type="entry name" value="BD-FAE-like_dom"/>
</dbReference>
<dbReference type="STRING" id="168384.SAMN05660368_02231"/>
<comment type="caution">
    <text evidence="3">The sequence shown here is derived from an EMBL/GenBank/DDBJ whole genome shotgun (WGS) entry which is preliminary data.</text>
</comment>
<evidence type="ECO:0000259" key="2">
    <source>
        <dbReference type="Pfam" id="PF20434"/>
    </source>
</evidence>
<evidence type="ECO:0000313" key="4">
    <source>
        <dbReference type="Proteomes" id="UP000005561"/>
    </source>
</evidence>
<sequence length="345" mass="37627">MKQAMAMGILAVLFMTALTARGNSAESDDSQEGQDMTTNAMDGEYEQKDMEGALATGLYIVDTPISDVISDPVFGDYGRLIFPVDDWYYSGDTLGDLHLTYYTNIDPEETVKIANYMKEHAALGDTIFYEIYTEEEKAADPEKEDTGLFFFKGTPGERFAVCNAGGAFAYVGAMQDSFPHALELSRRGYNAFALIYRPGAQTACEDLARAIQFIFEHAEELEVNTDGYSLWGGSAGARMAAWVGSYGTAVFGAEDLPQPAAVIMQYTGLSEYSKSDPATFATVGESDGIASWRTMKQRLDGMSALGIDTEFHSYPGLSHGFGLGTGTVAEGWLDEAVAFWQRQLQ</sequence>
<protein>
    <recommendedName>
        <fullName evidence="2">BD-FAE-like domain-containing protein</fullName>
    </recommendedName>
</protein>
<dbReference type="EMBL" id="ACCL02000002">
    <property type="protein sequence ID" value="EET62468.1"/>
    <property type="molecule type" value="Genomic_DNA"/>
</dbReference>
<accession>C6LA61</accession>
<keyword evidence="1" id="KW-0732">Signal</keyword>
<reference evidence="3" key="1">
    <citation type="submission" date="2009-07" db="EMBL/GenBank/DDBJ databases">
        <authorList>
            <person name="Weinstock G."/>
            <person name="Sodergren E."/>
            <person name="Clifton S."/>
            <person name="Fulton L."/>
            <person name="Fulton B."/>
            <person name="Courtney L."/>
            <person name="Fronick C."/>
            <person name="Harrison M."/>
            <person name="Strong C."/>
            <person name="Farmer C."/>
            <person name="Delahaunty K."/>
            <person name="Markovic C."/>
            <person name="Hall O."/>
            <person name="Minx P."/>
            <person name="Tomlinson C."/>
            <person name="Mitreva M."/>
            <person name="Nelson J."/>
            <person name="Hou S."/>
            <person name="Wollam A."/>
            <person name="Pepin K.H."/>
            <person name="Johnson M."/>
            <person name="Bhonagiri V."/>
            <person name="Nash W.E."/>
            <person name="Warren W."/>
            <person name="Chinwalla A."/>
            <person name="Mardis E.R."/>
            <person name="Wilson R.K."/>
        </authorList>
    </citation>
    <scope>NUCLEOTIDE SEQUENCE [LARGE SCALE GENOMIC DNA]</scope>
    <source>
        <strain evidence="3">DSM 14469</strain>
    </source>
</reference>
<name>C6LA61_9FIRM</name>
<dbReference type="Pfam" id="PF20434">
    <property type="entry name" value="BD-FAE"/>
    <property type="match status" value="1"/>
</dbReference>
<gene>
    <name evidence="3" type="ORF">BRYFOR_05503</name>
</gene>
<keyword evidence="4" id="KW-1185">Reference proteome</keyword>
<dbReference type="SUPFAM" id="SSF53474">
    <property type="entry name" value="alpha/beta-Hydrolases"/>
    <property type="match status" value="1"/>
</dbReference>
<dbReference type="eggNOG" id="COG0657">
    <property type="taxonomic scope" value="Bacteria"/>
</dbReference>